<dbReference type="SUPFAM" id="SSF52540">
    <property type="entry name" value="P-loop containing nucleoside triphosphate hydrolases"/>
    <property type="match status" value="1"/>
</dbReference>
<dbReference type="STRING" id="930.GCA_002079865_01563"/>
<dbReference type="Gene3D" id="3.40.50.300">
    <property type="entry name" value="P-loop containing nucleotide triphosphate hydrolases"/>
    <property type="match status" value="1"/>
</dbReference>
<dbReference type="InterPro" id="IPR027417">
    <property type="entry name" value="P-loop_NTPase"/>
</dbReference>
<evidence type="ECO:0000313" key="3">
    <source>
        <dbReference type="EMBL" id="OCX72888.1"/>
    </source>
</evidence>
<protein>
    <recommendedName>
        <fullName evidence="1">AAA domain-containing protein</fullName>
    </recommendedName>
</protein>
<dbReference type="OrthoDB" id="5296939at2"/>
<feature type="domain" description="AAA" evidence="1">
    <location>
        <begin position="1"/>
        <end position="160"/>
    </location>
</feature>
<evidence type="ECO:0000313" key="5">
    <source>
        <dbReference type="Proteomes" id="UP000095008"/>
    </source>
</evidence>
<dbReference type="PANTHER" id="PTHR13696:SF99">
    <property type="entry name" value="COBYRINIC ACID AC-DIAMIDE SYNTHASE"/>
    <property type="match status" value="1"/>
</dbReference>
<evidence type="ECO:0000313" key="2">
    <source>
        <dbReference type="EMBL" id="OCX72216.1"/>
    </source>
</evidence>
<name>A0A1C2JFE1_ACITH</name>
<accession>A0A1C2JFE1</accession>
<dbReference type="PANTHER" id="PTHR13696">
    <property type="entry name" value="P-LOOP CONTAINING NUCLEOSIDE TRIPHOSPHATE HYDROLASE"/>
    <property type="match status" value="1"/>
</dbReference>
<dbReference type="RefSeq" id="WP_024895292.1">
    <property type="nucleotide sequence ID" value="NZ_LGYM01000022.1"/>
</dbReference>
<dbReference type="AlphaFoldDB" id="A0A1C2JFE1"/>
<keyword evidence="5" id="KW-1185">Reference proteome</keyword>
<proteinExistence type="predicted"/>
<evidence type="ECO:0000313" key="4">
    <source>
        <dbReference type="Proteomes" id="UP000094893"/>
    </source>
</evidence>
<reference evidence="2 4" key="1">
    <citation type="journal article" date="2016" name="Int. J. Mol. Sci.">
        <title>Comparative genomics of the extreme acidophile Acidithiobacillus thiooxidans reveals intraspecific divergence and niche adaptation.</title>
        <authorList>
            <person name="Zhang X."/>
            <person name="Feng X."/>
            <person name="Tao J."/>
            <person name="Ma L."/>
            <person name="Xiao Y."/>
            <person name="Liang Y."/>
            <person name="Liu X."/>
            <person name="Yin H."/>
        </authorList>
    </citation>
    <scope>NUCLEOTIDE SEQUENCE [LARGE SCALE GENOMIC DNA]</scope>
    <source>
        <strain evidence="2 4">A02</strain>
        <strain evidence="3">DXS-W</strain>
    </source>
</reference>
<dbReference type="Pfam" id="PF13614">
    <property type="entry name" value="AAA_31"/>
    <property type="match status" value="1"/>
</dbReference>
<dbReference type="Proteomes" id="UP000094893">
    <property type="component" value="Unassembled WGS sequence"/>
</dbReference>
<dbReference type="EMBL" id="LWSA01000148">
    <property type="protein sequence ID" value="OCX72216.1"/>
    <property type="molecule type" value="Genomic_DNA"/>
</dbReference>
<dbReference type="InterPro" id="IPR025669">
    <property type="entry name" value="AAA_dom"/>
</dbReference>
<dbReference type="InterPro" id="IPR050678">
    <property type="entry name" value="DNA_Partitioning_ATPase"/>
</dbReference>
<evidence type="ECO:0000259" key="1">
    <source>
        <dbReference type="Pfam" id="PF13614"/>
    </source>
</evidence>
<gene>
    <name evidence="3" type="ORF">A6M23_08875</name>
    <name evidence="2" type="ORF">A6P07_10535</name>
</gene>
<sequence>MKAITVMNRKGGVGKTTIALHLAACAAEMGLKTLLVDMDSQCNATTIVTRKVRKSSDLDIAVTDLWDEDSEMEFRKYDDFNFFILPGSEHAVAVPGQGTVNPEGMREARMAMDRLREFSFDLIVFDVPPAPGVLQLAPMLLGGVLVIPVIPDTLAVQGMVGAIRDRQMVLNSGVPLDMTILINKYKMTSANQSRMIEMLRKTVHKDSVLPEVFTDRVLAPDALREGKAVWQYAPRDPGASVWRRVCVRIVENLLNKEVEGGEDQEG</sequence>
<dbReference type="GeneID" id="60696937"/>
<comment type="caution">
    <text evidence="2">The sequence shown here is derived from an EMBL/GenBank/DDBJ whole genome shotgun (WGS) entry which is preliminary data.</text>
</comment>
<organism evidence="2 4">
    <name type="scientific">Acidithiobacillus thiooxidans</name>
    <name type="common">Thiobacillus thiooxidans</name>
    <dbReference type="NCBI Taxonomy" id="930"/>
    <lineage>
        <taxon>Bacteria</taxon>
        <taxon>Pseudomonadati</taxon>
        <taxon>Pseudomonadota</taxon>
        <taxon>Acidithiobacillia</taxon>
        <taxon>Acidithiobacillales</taxon>
        <taxon>Acidithiobacillaceae</taxon>
        <taxon>Acidithiobacillus</taxon>
    </lineage>
</organism>
<dbReference type="EMBL" id="LWRY01000097">
    <property type="protein sequence ID" value="OCX72888.1"/>
    <property type="molecule type" value="Genomic_DNA"/>
</dbReference>
<dbReference type="Proteomes" id="UP000095008">
    <property type="component" value="Unassembled WGS sequence"/>
</dbReference>
<dbReference type="CDD" id="cd02042">
    <property type="entry name" value="ParAB_family"/>
    <property type="match status" value="1"/>
</dbReference>